<feature type="region of interest" description="Disordered" evidence="1">
    <location>
        <begin position="38"/>
        <end position="61"/>
    </location>
</feature>
<evidence type="ECO:0000313" key="3">
    <source>
        <dbReference type="Proteomes" id="UP000015104"/>
    </source>
</evidence>
<dbReference type="AlphaFoldDB" id="T1K3M7"/>
<evidence type="ECO:0000313" key="2">
    <source>
        <dbReference type="EnsemblMetazoa" id="tetur04g09270.1"/>
    </source>
</evidence>
<proteinExistence type="predicted"/>
<reference evidence="2" key="2">
    <citation type="submission" date="2015-06" db="UniProtKB">
        <authorList>
            <consortium name="EnsemblMetazoa"/>
        </authorList>
    </citation>
    <scope>IDENTIFICATION</scope>
</reference>
<dbReference type="HOGENOM" id="CLU_2999037_0_0_1"/>
<protein>
    <submittedName>
        <fullName evidence="2">Uncharacterized protein</fullName>
    </submittedName>
</protein>
<accession>T1K3M7</accession>
<dbReference type="Proteomes" id="UP000015104">
    <property type="component" value="Unassembled WGS sequence"/>
</dbReference>
<organism evidence="2 3">
    <name type="scientific">Tetranychus urticae</name>
    <name type="common">Two-spotted spider mite</name>
    <dbReference type="NCBI Taxonomy" id="32264"/>
    <lineage>
        <taxon>Eukaryota</taxon>
        <taxon>Metazoa</taxon>
        <taxon>Ecdysozoa</taxon>
        <taxon>Arthropoda</taxon>
        <taxon>Chelicerata</taxon>
        <taxon>Arachnida</taxon>
        <taxon>Acari</taxon>
        <taxon>Acariformes</taxon>
        <taxon>Trombidiformes</taxon>
        <taxon>Prostigmata</taxon>
        <taxon>Eleutherengona</taxon>
        <taxon>Raphignathae</taxon>
        <taxon>Tetranychoidea</taxon>
        <taxon>Tetranychidae</taxon>
        <taxon>Tetranychus</taxon>
    </lineage>
</organism>
<reference evidence="3" key="1">
    <citation type="submission" date="2011-08" db="EMBL/GenBank/DDBJ databases">
        <authorList>
            <person name="Rombauts S."/>
        </authorList>
    </citation>
    <scope>NUCLEOTIDE SEQUENCE</scope>
    <source>
        <strain evidence="3">London</strain>
    </source>
</reference>
<keyword evidence="3" id="KW-1185">Reference proteome</keyword>
<sequence>MVHFANANVLKDWYSGLNSKLDDLSESLHEKPTGELVVGLAKPSPKPSPEPAYKPAEPVVKKEEKKPELKEICTLRLRDSDIVMLTVVKKATKKAFEPISIDPRALELKFIVEKRKKIQSLIGALKSIKLTKHSHVNKIPINLQLDPKALTKLPKLSAEDLVILTIIRQPKGKPAKVVSHFVDKISAAPVYKLKVLRREEQAHDGTIGNTFIVTGSVDDTVKAWQWVMIHWLKIHLCFSLECSSRKEARLTRRIRMRKKDDKDEDVNEKQWKKRRKQSSEIELSRLMSIILLLKLKEHVRDGKGQYSTTKPTRQ</sequence>
<dbReference type="EMBL" id="CAEY01001385">
    <property type="status" value="NOT_ANNOTATED_CDS"/>
    <property type="molecule type" value="Genomic_DNA"/>
</dbReference>
<dbReference type="EnsemblMetazoa" id="tetur04g09270.1">
    <property type="protein sequence ID" value="tetur04g09270.1"/>
    <property type="gene ID" value="tetur04g09270"/>
</dbReference>
<evidence type="ECO:0000256" key="1">
    <source>
        <dbReference type="SAM" id="MobiDB-lite"/>
    </source>
</evidence>
<name>T1K3M7_TETUR</name>